<evidence type="ECO:0000256" key="1">
    <source>
        <dbReference type="SAM" id="MobiDB-lite"/>
    </source>
</evidence>
<comment type="caution">
    <text evidence="2">The sequence shown here is derived from an EMBL/GenBank/DDBJ whole genome shotgun (WGS) entry which is preliminary data.</text>
</comment>
<dbReference type="OrthoDB" id="777328at2759"/>
<evidence type="ECO:0000313" key="2">
    <source>
        <dbReference type="EMBL" id="OMP00628.1"/>
    </source>
</evidence>
<keyword evidence="3" id="KW-1185">Reference proteome</keyword>
<reference evidence="3" key="1">
    <citation type="submission" date="2013-09" db="EMBL/GenBank/DDBJ databases">
        <title>Corchorus olitorius genome sequencing.</title>
        <authorList>
            <person name="Alam M."/>
            <person name="Haque M.S."/>
            <person name="Islam M.S."/>
            <person name="Emdad E.M."/>
            <person name="Islam M.M."/>
            <person name="Ahmed B."/>
            <person name="Halim A."/>
            <person name="Hossen Q.M.M."/>
            <person name="Hossain M.Z."/>
            <person name="Ahmed R."/>
            <person name="Khan M.M."/>
            <person name="Islam R."/>
            <person name="Rashid M.M."/>
            <person name="Khan S.A."/>
            <person name="Rahman M.S."/>
            <person name="Alam M."/>
            <person name="Yahiya A.S."/>
            <person name="Khan M.S."/>
            <person name="Azam M.S."/>
            <person name="Haque T."/>
            <person name="Lashkar M.Z.H."/>
            <person name="Akhand A.I."/>
            <person name="Morshed G."/>
            <person name="Roy S."/>
            <person name="Uddin K.S."/>
            <person name="Rabeya T."/>
            <person name="Hossain A.S."/>
            <person name="Chowdhury A."/>
            <person name="Snigdha A.R."/>
            <person name="Mortoza M.S."/>
            <person name="Matin S.A."/>
            <person name="Hoque S.M.E."/>
            <person name="Islam M.K."/>
            <person name="Roy D.K."/>
            <person name="Haider R."/>
            <person name="Moosa M.M."/>
            <person name="Elias S.M."/>
            <person name="Hasan A.M."/>
            <person name="Jahan S."/>
            <person name="Shafiuddin M."/>
            <person name="Mahmood N."/>
            <person name="Shommy N.S."/>
        </authorList>
    </citation>
    <scope>NUCLEOTIDE SEQUENCE [LARGE SCALE GENOMIC DNA]</scope>
    <source>
        <strain evidence="3">cv. O-4</strain>
    </source>
</reference>
<dbReference type="EMBL" id="AWUE01014928">
    <property type="protein sequence ID" value="OMP00628.1"/>
    <property type="molecule type" value="Genomic_DNA"/>
</dbReference>
<accession>A0A1R3K0X0</accession>
<dbReference type="STRING" id="93759.A0A1R3K0X0"/>
<proteinExistence type="predicted"/>
<dbReference type="PANTHER" id="PTHR36310">
    <property type="entry name" value="CYCLIN-DEPENDENT PROTEIN KINASE INHIBITOR SMR11"/>
    <property type="match status" value="1"/>
</dbReference>
<dbReference type="PANTHER" id="PTHR36310:SF1">
    <property type="entry name" value="CYCLIN-DEPENDENT PROTEIN KINASE INHIBITOR SMR11"/>
    <property type="match status" value="1"/>
</dbReference>
<dbReference type="AlphaFoldDB" id="A0A1R3K0X0"/>
<name>A0A1R3K0X0_9ROSI</name>
<gene>
    <name evidence="2" type="ORF">COLO4_12535</name>
</gene>
<evidence type="ECO:0000313" key="3">
    <source>
        <dbReference type="Proteomes" id="UP000187203"/>
    </source>
</evidence>
<feature type="region of interest" description="Disordered" evidence="1">
    <location>
        <begin position="1"/>
        <end position="40"/>
    </location>
</feature>
<feature type="region of interest" description="Disordered" evidence="1">
    <location>
        <begin position="85"/>
        <end position="119"/>
    </location>
</feature>
<protein>
    <submittedName>
        <fullName evidence="2">Uncharacterized protein</fullName>
    </submittedName>
</protein>
<dbReference type="InterPro" id="IPR038971">
    <property type="entry name" value="SMR11/SMR16"/>
</dbReference>
<dbReference type="Proteomes" id="UP000187203">
    <property type="component" value="Unassembled WGS sequence"/>
</dbReference>
<organism evidence="2 3">
    <name type="scientific">Corchorus olitorius</name>
    <dbReference type="NCBI Taxonomy" id="93759"/>
    <lineage>
        <taxon>Eukaryota</taxon>
        <taxon>Viridiplantae</taxon>
        <taxon>Streptophyta</taxon>
        <taxon>Embryophyta</taxon>
        <taxon>Tracheophyta</taxon>
        <taxon>Spermatophyta</taxon>
        <taxon>Magnoliopsida</taxon>
        <taxon>eudicotyledons</taxon>
        <taxon>Gunneridae</taxon>
        <taxon>Pentapetalae</taxon>
        <taxon>rosids</taxon>
        <taxon>malvids</taxon>
        <taxon>Malvales</taxon>
        <taxon>Malvaceae</taxon>
        <taxon>Grewioideae</taxon>
        <taxon>Apeibeae</taxon>
        <taxon>Corchorus</taxon>
    </lineage>
</organism>
<sequence length="147" mass="16420">MDTGVCASKSQEITHDVNKNKGFPDAAMNEESSPKTPKDCVFDPFAPGPEEKFLGAPRRKKYVDRMNLKFDYSVKKVLDFSSNNEWDSDDCKTPPGAPRLNGVAETCPGAPIRPSKKSKISEKLQAEPLFDMEKGQGILYYSFCNYL</sequence>